<dbReference type="AlphaFoldDB" id="A0A844Z053"/>
<comment type="caution">
    <text evidence="1">The sequence shown here is derived from an EMBL/GenBank/DDBJ whole genome shotgun (WGS) entry which is preliminary data.</text>
</comment>
<keyword evidence="2" id="KW-1185">Reference proteome</keyword>
<name>A0A844Z053_9SPHN</name>
<organism evidence="1 2">
    <name type="scientific">Alteraurantiacibacter buctensis</name>
    <dbReference type="NCBI Taxonomy" id="1503981"/>
    <lineage>
        <taxon>Bacteria</taxon>
        <taxon>Pseudomonadati</taxon>
        <taxon>Pseudomonadota</taxon>
        <taxon>Alphaproteobacteria</taxon>
        <taxon>Sphingomonadales</taxon>
        <taxon>Erythrobacteraceae</taxon>
        <taxon>Alteraurantiacibacter</taxon>
    </lineage>
</organism>
<dbReference type="RefSeq" id="WP_160772325.1">
    <property type="nucleotide sequence ID" value="NZ_WTYV01000005.1"/>
</dbReference>
<dbReference type="EMBL" id="WTYV01000005">
    <property type="protein sequence ID" value="MXO72381.1"/>
    <property type="molecule type" value="Genomic_DNA"/>
</dbReference>
<evidence type="ECO:0000313" key="2">
    <source>
        <dbReference type="Proteomes" id="UP000466966"/>
    </source>
</evidence>
<sequence length="64" mass="7257">MTYHLESWEQRKRAALQILANDHRLTRKSGSFLGQCVADPTPLSDKQIDWFLTLAERSGVAVEA</sequence>
<accession>A0A844Z053</accession>
<proteinExistence type="predicted"/>
<reference evidence="1 2" key="1">
    <citation type="submission" date="2019-12" db="EMBL/GenBank/DDBJ databases">
        <title>Genomic-based taxomic classification of the family Erythrobacteraceae.</title>
        <authorList>
            <person name="Xu L."/>
        </authorList>
    </citation>
    <scope>NUCLEOTIDE SEQUENCE [LARGE SCALE GENOMIC DNA]</scope>
    <source>
        <strain evidence="1 2">M0322</strain>
    </source>
</reference>
<gene>
    <name evidence="1" type="ORF">GRI99_12155</name>
</gene>
<dbReference type="OrthoDB" id="7428906at2"/>
<dbReference type="Proteomes" id="UP000466966">
    <property type="component" value="Unassembled WGS sequence"/>
</dbReference>
<evidence type="ECO:0000313" key="1">
    <source>
        <dbReference type="EMBL" id="MXO72381.1"/>
    </source>
</evidence>
<protein>
    <submittedName>
        <fullName evidence="1">Uncharacterized protein</fullName>
    </submittedName>
</protein>